<reference evidence="2 3" key="1">
    <citation type="journal article" date="2014" name="BMC Genomics">
        <title>Comparative genomics of the major fungal agents of human and animal Sporotrichosis: Sporothrix schenckii and Sporothrix brasiliensis.</title>
        <authorList>
            <person name="Teixeira M.M."/>
            <person name="de Almeida L.G."/>
            <person name="Kubitschek-Barreira P."/>
            <person name="Alves F.L."/>
            <person name="Kioshima E.S."/>
            <person name="Abadio A.K."/>
            <person name="Fernandes L."/>
            <person name="Derengowski L.S."/>
            <person name="Ferreira K.S."/>
            <person name="Souza R.C."/>
            <person name="Ruiz J.C."/>
            <person name="de Andrade N.C."/>
            <person name="Paes H.C."/>
            <person name="Nicola A.M."/>
            <person name="Albuquerque P."/>
            <person name="Gerber A.L."/>
            <person name="Martins V.P."/>
            <person name="Peconick L.D."/>
            <person name="Neto A.V."/>
            <person name="Chaucanez C.B."/>
            <person name="Silva P.A."/>
            <person name="Cunha O.L."/>
            <person name="de Oliveira F.F."/>
            <person name="dos Santos T.C."/>
            <person name="Barros A.L."/>
            <person name="Soares M.A."/>
            <person name="de Oliveira L.M."/>
            <person name="Marini M.M."/>
            <person name="Villalobos-Duno H."/>
            <person name="Cunha M.M."/>
            <person name="de Hoog S."/>
            <person name="da Silveira J.F."/>
            <person name="Henrissat B."/>
            <person name="Nino-Vega G.A."/>
            <person name="Cisalpino P.S."/>
            <person name="Mora-Montes H.M."/>
            <person name="Almeida S.R."/>
            <person name="Stajich J.E."/>
            <person name="Lopes-Bezerra L.M."/>
            <person name="Vasconcelos A.T."/>
            <person name="Felipe M.S."/>
        </authorList>
    </citation>
    <scope>NUCLEOTIDE SEQUENCE [LARGE SCALE GENOMIC DNA]</scope>
    <source>
        <strain evidence="2 3">1099-18</strain>
    </source>
</reference>
<name>A0A0F2LSK2_SPOSC</name>
<dbReference type="RefSeq" id="XP_016583139.1">
    <property type="nucleotide sequence ID" value="XM_016732457.1"/>
</dbReference>
<evidence type="ECO:0000313" key="2">
    <source>
        <dbReference type="EMBL" id="KJR80463.1"/>
    </source>
</evidence>
<dbReference type="Proteomes" id="UP000033710">
    <property type="component" value="Unassembled WGS sequence"/>
</dbReference>
<evidence type="ECO:0000256" key="1">
    <source>
        <dbReference type="SAM" id="MobiDB-lite"/>
    </source>
</evidence>
<comment type="caution">
    <text evidence="2">The sequence shown here is derived from an EMBL/GenBank/DDBJ whole genome shotgun (WGS) entry which is preliminary data.</text>
</comment>
<sequence length="102" mass="11327">MRNPPPVSHLAPNRLVGLNNSQFTSNHTGQAACGTNDETKADIESDVDVPLSSQTTEKRTTSARTLQQDLQTDPLRHRQSSRLVAKDSPLSFTVLPTFRDRR</sequence>
<proteinExistence type="predicted"/>
<evidence type="ECO:0000313" key="3">
    <source>
        <dbReference type="Proteomes" id="UP000033710"/>
    </source>
</evidence>
<dbReference type="KEGG" id="ssck:SPSK_05719"/>
<accession>A0A0F2LSK2</accession>
<feature type="compositionally biased region" description="Polar residues" evidence="1">
    <location>
        <begin position="62"/>
        <end position="71"/>
    </location>
</feature>
<dbReference type="GeneID" id="27667734"/>
<organism evidence="2 3">
    <name type="scientific">Sporothrix schenckii 1099-18</name>
    <dbReference type="NCBI Taxonomy" id="1397361"/>
    <lineage>
        <taxon>Eukaryota</taxon>
        <taxon>Fungi</taxon>
        <taxon>Dikarya</taxon>
        <taxon>Ascomycota</taxon>
        <taxon>Pezizomycotina</taxon>
        <taxon>Sordariomycetes</taxon>
        <taxon>Sordariomycetidae</taxon>
        <taxon>Ophiostomatales</taxon>
        <taxon>Ophiostomataceae</taxon>
        <taxon>Sporothrix</taxon>
    </lineage>
</organism>
<protein>
    <submittedName>
        <fullName evidence="2">Uncharacterized protein</fullName>
    </submittedName>
</protein>
<dbReference type="VEuPathDB" id="FungiDB:SPSK_05719"/>
<dbReference type="AlphaFoldDB" id="A0A0F2LSK2"/>
<gene>
    <name evidence="2" type="ORF">SPSK_05719</name>
</gene>
<dbReference type="EMBL" id="AXCR01000012">
    <property type="protein sequence ID" value="KJR80463.1"/>
    <property type="molecule type" value="Genomic_DNA"/>
</dbReference>
<reference evidence="2 3" key="2">
    <citation type="journal article" date="2015" name="Eukaryot. Cell">
        <title>Asexual propagation of a virulent clone complex in a human and feline outbreak of sporotrichosis.</title>
        <authorList>
            <person name="Teixeira Mde M."/>
            <person name="Rodrigues A.M."/>
            <person name="Tsui C.K."/>
            <person name="de Almeida L.G."/>
            <person name="Van Diepeningen A.D."/>
            <person name="van den Ende B.G."/>
            <person name="Fernandes G.F."/>
            <person name="Kano R."/>
            <person name="Hamelin R.C."/>
            <person name="Lopes-Bezerra L.M."/>
            <person name="Vasconcelos A.T."/>
            <person name="de Hoog S."/>
            <person name="de Camargo Z.P."/>
            <person name="Felipe M.S."/>
        </authorList>
    </citation>
    <scope>NUCLEOTIDE SEQUENCE [LARGE SCALE GENOMIC DNA]</scope>
    <source>
        <strain evidence="2 3">1099-18</strain>
    </source>
</reference>
<feature type="region of interest" description="Disordered" evidence="1">
    <location>
        <begin position="21"/>
        <end position="90"/>
    </location>
</feature>